<dbReference type="AlphaFoldDB" id="A0A4Y9ZG08"/>
<comment type="caution">
    <text evidence="3">The sequence shown here is derived from an EMBL/GenBank/DDBJ whole genome shotgun (WGS) entry which is preliminary data.</text>
</comment>
<evidence type="ECO:0000256" key="1">
    <source>
        <dbReference type="SAM" id="MobiDB-lite"/>
    </source>
</evidence>
<accession>A0A4Y9ZG08</accession>
<dbReference type="PANTHER" id="PTHR45653:SF10">
    <property type="entry name" value="MYOBLAST CITY, ISOFORM B"/>
    <property type="match status" value="1"/>
</dbReference>
<keyword evidence="4" id="KW-1185">Reference proteome</keyword>
<dbReference type="GO" id="GO:0005737">
    <property type="term" value="C:cytoplasm"/>
    <property type="evidence" value="ECO:0007669"/>
    <property type="project" value="TreeGrafter"/>
</dbReference>
<dbReference type="GO" id="GO:0007264">
    <property type="term" value="P:small GTPase-mediated signal transduction"/>
    <property type="evidence" value="ECO:0007669"/>
    <property type="project" value="InterPro"/>
</dbReference>
<feature type="non-terminal residue" evidence="3">
    <location>
        <position position="297"/>
    </location>
</feature>
<feature type="domain" description="Dedicator of cytokinesis N-terminal" evidence="2">
    <location>
        <begin position="232"/>
        <end position="287"/>
    </location>
</feature>
<dbReference type="Proteomes" id="UP000298061">
    <property type="component" value="Unassembled WGS sequence"/>
</dbReference>
<reference evidence="3 4" key="1">
    <citation type="submission" date="2019-02" db="EMBL/GenBank/DDBJ databases">
        <title>Genome sequencing of the rare red list fungi Hericium alpestre (H. flagellum).</title>
        <authorList>
            <person name="Buettner E."/>
            <person name="Kellner H."/>
        </authorList>
    </citation>
    <scope>NUCLEOTIDE SEQUENCE [LARGE SCALE GENOMIC DNA]</scope>
    <source>
        <strain evidence="3 4">DSM 108284</strain>
    </source>
</reference>
<dbReference type="GO" id="GO:0005085">
    <property type="term" value="F:guanyl-nucleotide exchange factor activity"/>
    <property type="evidence" value="ECO:0007669"/>
    <property type="project" value="InterPro"/>
</dbReference>
<dbReference type="GO" id="GO:0031267">
    <property type="term" value="F:small GTPase binding"/>
    <property type="evidence" value="ECO:0007669"/>
    <property type="project" value="TreeGrafter"/>
</dbReference>
<dbReference type="EMBL" id="SFCI01002621">
    <property type="protein sequence ID" value="TFY73696.1"/>
    <property type="molecule type" value="Genomic_DNA"/>
</dbReference>
<feature type="region of interest" description="Disordered" evidence="1">
    <location>
        <begin position="187"/>
        <end position="206"/>
    </location>
</feature>
<protein>
    <recommendedName>
        <fullName evidence="2">Dedicator of cytokinesis N-terminal domain-containing protein</fullName>
    </recommendedName>
</protein>
<dbReference type="STRING" id="135208.A0A4Y9ZG08"/>
<feature type="region of interest" description="Disordered" evidence="1">
    <location>
        <begin position="220"/>
        <end position="242"/>
    </location>
</feature>
<dbReference type="InterPro" id="IPR026791">
    <property type="entry name" value="DOCK"/>
</dbReference>
<dbReference type="Pfam" id="PF16172">
    <property type="entry name" value="DOCK_N"/>
    <property type="match status" value="1"/>
</dbReference>
<name>A0A4Y9ZG08_9AGAM</name>
<organism evidence="3 4">
    <name type="scientific">Hericium alpestre</name>
    <dbReference type="NCBI Taxonomy" id="135208"/>
    <lineage>
        <taxon>Eukaryota</taxon>
        <taxon>Fungi</taxon>
        <taxon>Dikarya</taxon>
        <taxon>Basidiomycota</taxon>
        <taxon>Agaricomycotina</taxon>
        <taxon>Agaricomycetes</taxon>
        <taxon>Russulales</taxon>
        <taxon>Hericiaceae</taxon>
        <taxon>Hericium</taxon>
    </lineage>
</organism>
<dbReference type="Gene3D" id="1.20.1270.350">
    <property type="entry name" value="Dedicator of cytokinesis N-terminal subdomain"/>
    <property type="match status" value="1"/>
</dbReference>
<evidence type="ECO:0000313" key="4">
    <source>
        <dbReference type="Proteomes" id="UP000298061"/>
    </source>
</evidence>
<evidence type="ECO:0000259" key="2">
    <source>
        <dbReference type="Pfam" id="PF16172"/>
    </source>
</evidence>
<dbReference type="InterPro" id="IPR032376">
    <property type="entry name" value="DOCK_N"/>
</dbReference>
<gene>
    <name evidence="3" type="ORF">EWM64_g10316</name>
</gene>
<dbReference type="InterPro" id="IPR042455">
    <property type="entry name" value="DOCK_N_sub1"/>
</dbReference>
<sequence length="297" mass="32788">MPTAPIVGPTPGRKGAWEPLPLIVYGYAVHPLSPSHHRDTRYSGRTRLSTVTETSTADSLVHRDVVSLEVGDEVYAFEKYTPKGKETEGIWYRGYVVCTTRRPPVSWTSSDPSSSKGPKVEEPQQVFIGIFPASHIFIRDELPDAEGRLADIAAAFRNGTPLTALEGFKSGSMDAVKEEDEEDALAKRKSFKLGPPPDQANSSRAGLPVYPASIRSVSPTESHIMKPLPPRPSLKSGDDTASGAMQPIVDEIASALREWHMLMFQYLARREYKLFQSVREHIEALHLGAAPKKKKKK</sequence>
<dbReference type="PANTHER" id="PTHR45653">
    <property type="entry name" value="DEDICATOR OF CYTOKINESIS"/>
    <property type="match status" value="1"/>
</dbReference>
<evidence type="ECO:0000313" key="3">
    <source>
        <dbReference type="EMBL" id="TFY73696.1"/>
    </source>
</evidence>
<dbReference type="OrthoDB" id="2789098at2759"/>
<proteinExistence type="predicted"/>
<dbReference type="GO" id="GO:0005886">
    <property type="term" value="C:plasma membrane"/>
    <property type="evidence" value="ECO:0007669"/>
    <property type="project" value="TreeGrafter"/>
</dbReference>